<keyword evidence="4" id="KW-1133">Transmembrane helix</keyword>
<dbReference type="EMBL" id="LAZR01025721">
    <property type="protein sequence ID" value="KKL71007.1"/>
    <property type="molecule type" value="Genomic_DNA"/>
</dbReference>
<dbReference type="InterPro" id="IPR029063">
    <property type="entry name" value="SAM-dependent_MTases_sf"/>
</dbReference>
<feature type="transmembrane region" description="Helical" evidence="4">
    <location>
        <begin position="593"/>
        <end position="618"/>
    </location>
</feature>
<comment type="subcellular location">
    <subcellularLocation>
        <location evidence="1">Cell membrane</location>
    </subcellularLocation>
</comment>
<reference evidence="6" key="1">
    <citation type="journal article" date="2015" name="Nature">
        <title>Complex archaea that bridge the gap between prokaryotes and eukaryotes.</title>
        <authorList>
            <person name="Spang A."/>
            <person name="Saw J.H."/>
            <person name="Jorgensen S.L."/>
            <person name="Zaremba-Niedzwiedzka K."/>
            <person name="Martijn J."/>
            <person name="Lind A.E."/>
            <person name="van Eijk R."/>
            <person name="Schleper C."/>
            <person name="Guy L."/>
            <person name="Ettema T.J."/>
        </authorList>
    </citation>
    <scope>NUCLEOTIDE SEQUENCE</scope>
</reference>
<evidence type="ECO:0000256" key="4">
    <source>
        <dbReference type="SAM" id="Phobius"/>
    </source>
</evidence>
<dbReference type="AlphaFoldDB" id="A0A0F9H6V5"/>
<dbReference type="InterPro" id="IPR041698">
    <property type="entry name" value="Methyltransf_25"/>
</dbReference>
<evidence type="ECO:0000313" key="6">
    <source>
        <dbReference type="EMBL" id="KKL71007.1"/>
    </source>
</evidence>
<evidence type="ECO:0000259" key="5">
    <source>
        <dbReference type="PROSITE" id="PS51379"/>
    </source>
</evidence>
<dbReference type="CDD" id="cd02440">
    <property type="entry name" value="AdoMet_MTases"/>
    <property type="match status" value="1"/>
</dbReference>
<feature type="transmembrane region" description="Helical" evidence="4">
    <location>
        <begin position="639"/>
        <end position="665"/>
    </location>
</feature>
<feature type="transmembrane region" description="Helical" evidence="4">
    <location>
        <begin position="338"/>
        <end position="358"/>
    </location>
</feature>
<dbReference type="InterPro" id="IPR052378">
    <property type="entry name" value="NosR_regulator"/>
</dbReference>
<organism evidence="6">
    <name type="scientific">marine sediment metagenome</name>
    <dbReference type="NCBI Taxonomy" id="412755"/>
    <lineage>
        <taxon>unclassified sequences</taxon>
        <taxon>metagenomes</taxon>
        <taxon>ecological metagenomes</taxon>
    </lineage>
</organism>
<evidence type="ECO:0000256" key="2">
    <source>
        <dbReference type="ARBA" id="ARBA00022475"/>
    </source>
</evidence>
<keyword evidence="2" id="KW-1003">Cell membrane</keyword>
<dbReference type="PROSITE" id="PS51379">
    <property type="entry name" value="4FE4S_FER_2"/>
    <property type="match status" value="1"/>
</dbReference>
<feature type="non-terminal residue" evidence="6">
    <location>
        <position position="1"/>
    </location>
</feature>
<protein>
    <recommendedName>
        <fullName evidence="5">4Fe-4S ferredoxin-type domain-containing protein</fullName>
    </recommendedName>
</protein>
<dbReference type="InterPro" id="IPR017896">
    <property type="entry name" value="4Fe4S_Fe-S-bd"/>
</dbReference>
<dbReference type="SUPFAM" id="SSF53335">
    <property type="entry name" value="S-adenosyl-L-methionine-dependent methyltransferases"/>
    <property type="match status" value="1"/>
</dbReference>
<evidence type="ECO:0000256" key="3">
    <source>
        <dbReference type="ARBA" id="ARBA00023136"/>
    </source>
</evidence>
<dbReference type="PANTHER" id="PTHR30224">
    <property type="entry name" value="ELECTRON TRANSPORT PROTEIN"/>
    <property type="match status" value="1"/>
</dbReference>
<evidence type="ECO:0000256" key="1">
    <source>
        <dbReference type="ARBA" id="ARBA00004236"/>
    </source>
</evidence>
<dbReference type="PANTHER" id="PTHR30224:SF4">
    <property type="entry name" value="ELECTRON TRANSPORT PROTEIN YCCM-RELATED"/>
    <property type="match status" value="1"/>
</dbReference>
<feature type="domain" description="4Fe-4S ferredoxin-type" evidence="5">
    <location>
        <begin position="509"/>
        <end position="539"/>
    </location>
</feature>
<proteinExistence type="predicted"/>
<dbReference type="Gene3D" id="3.40.50.150">
    <property type="entry name" value="Vaccinia Virus protein VP39"/>
    <property type="match status" value="1"/>
</dbReference>
<dbReference type="GO" id="GO:0005886">
    <property type="term" value="C:plasma membrane"/>
    <property type="evidence" value="ECO:0007669"/>
    <property type="project" value="UniProtKB-SubCell"/>
</dbReference>
<feature type="non-terminal residue" evidence="6">
    <location>
        <position position="681"/>
    </location>
</feature>
<feature type="transmembrane region" description="Helical" evidence="4">
    <location>
        <begin position="430"/>
        <end position="448"/>
    </location>
</feature>
<gene>
    <name evidence="6" type="ORF">LCGC14_2099220</name>
</gene>
<dbReference type="Pfam" id="PF12801">
    <property type="entry name" value="Fer4_5"/>
    <property type="match status" value="2"/>
</dbReference>
<dbReference type="Pfam" id="PF13649">
    <property type="entry name" value="Methyltransf_25"/>
    <property type="match status" value="1"/>
</dbReference>
<feature type="transmembrane region" description="Helical" evidence="4">
    <location>
        <begin position="559"/>
        <end position="578"/>
    </location>
</feature>
<feature type="transmembrane region" description="Helical" evidence="4">
    <location>
        <begin position="406"/>
        <end position="424"/>
    </location>
</feature>
<accession>A0A0F9H6V5</accession>
<keyword evidence="3 4" id="KW-0472">Membrane</keyword>
<comment type="caution">
    <text evidence="6">The sequence shown here is derived from an EMBL/GenBank/DDBJ whole genome shotgun (WGS) entry which is preliminary data.</text>
</comment>
<feature type="transmembrane region" description="Helical" evidence="4">
    <location>
        <begin position="309"/>
        <end position="332"/>
    </location>
</feature>
<sequence length="681" mass="75252">TSGDTGCVRQDADRFWDERYRREEAVPERGPAAFLVEHRHLLPPRGRALDVAMGTGRNTLYLASLGYEVTGIDVSGVAVARCRAEAVRLGLRVEAIQADLESYELASDAYDIVIDFYYLQRELAPHLTAALRPGGVLAFITSRYTMDKQSSSVRKYLAERADLIAAIRLPNTAFKKVAGTSVTTDLIILRKRHPGQTPSGPAWMGLRSVNGIDINEYFADLPEMMLGTMEKTGTMYGGQEPTLAPRKGDLSVQLAEAIDRLPSGILDRPQPVPIDMKAPETMLAPETVKEERIDLLKLPLLKRVLTHRAFPFVLIAPNLFVFTLVILTGFLGTPVGNANFSIIFVWIVWWALLVMLFIPLGGRLWCTICPIPAAGEWVQRRGSLIQRSERRPFSLGKTWPKALRNIWVQNFAFVAMAGFSAIILTRPLVTGALMLGFMVVALMLFLVYQRRVFCRYVCPVSGFIGLYATAAPIELRVKDPDECLRHCGIKGKECVKGSAQGYGCPWMEYPGTLDRNSYCGLCTECLKTCPQDNLALNLRSFGADLLVPKRRLDEAYKGFIMLSAAVVYSVIMLGPWGGLKDWANLGSGSIPHFIAYIGLLLGAMLVGAPGIFLAFTWAGKLLAKAKEVPLKRLFVSYSYTTVPLGLAAWIAFSLSFVFINVSYAIPVVSDPFGWGWNLFGT</sequence>
<keyword evidence="4" id="KW-0812">Transmembrane</keyword>
<name>A0A0F9H6V5_9ZZZZ</name>